<dbReference type="GO" id="GO:0016787">
    <property type="term" value="F:hydrolase activity"/>
    <property type="evidence" value="ECO:0007669"/>
    <property type="project" value="UniProtKB-KW"/>
</dbReference>
<keyword evidence="1 3" id="KW-0378">Hydrolase</keyword>
<dbReference type="SUPFAM" id="SSF53474">
    <property type="entry name" value="alpha/beta-Hydrolases"/>
    <property type="match status" value="1"/>
</dbReference>
<evidence type="ECO:0000313" key="4">
    <source>
        <dbReference type="Proteomes" id="UP000494201"/>
    </source>
</evidence>
<sequence>MTPSSRVHRPARVAPPSPRSRILDTRHLVDPDIRPWLDVWPTVTLDADNLARHRARTLPLPPIDTVGTTLLQRRVPGLDGAPDVPVRVYLPDDATRPLPAIVHMHGGGYVRGAAKDLEAVHRPLVKALGCALVSIDYRLAPETPFPGAIDDCYAALAWTFRHADALGLDAARIGVTGESAGGGLAAALALLARDRGEYPLAFQHLMYPMLDDRTCVRAPHPHAGEFVWHAANNRFGWTSLLGRAPGGDGVSPYAAAARAERLDGLPPAFIAVGTLDLFVDENIDYAQRLIRAGVPTELHVFPGGVHGFDIVPDARLSAAARRIGQDALRRFLHG</sequence>
<dbReference type="Proteomes" id="UP000494201">
    <property type="component" value="Unassembled WGS sequence"/>
</dbReference>
<organism evidence="3 4">
    <name type="scientific">Burkholderia anthina</name>
    <dbReference type="NCBI Taxonomy" id="179879"/>
    <lineage>
        <taxon>Bacteria</taxon>
        <taxon>Pseudomonadati</taxon>
        <taxon>Pseudomonadota</taxon>
        <taxon>Betaproteobacteria</taxon>
        <taxon>Burkholderiales</taxon>
        <taxon>Burkholderiaceae</taxon>
        <taxon>Burkholderia</taxon>
        <taxon>Burkholderia cepacia complex</taxon>
    </lineage>
</organism>
<name>A0A6P2G3J8_9BURK</name>
<evidence type="ECO:0000259" key="2">
    <source>
        <dbReference type="Pfam" id="PF07859"/>
    </source>
</evidence>
<dbReference type="InterPro" id="IPR029058">
    <property type="entry name" value="AB_hydrolase_fold"/>
</dbReference>
<evidence type="ECO:0000313" key="3">
    <source>
        <dbReference type="EMBL" id="VVU48272.1"/>
    </source>
</evidence>
<protein>
    <submittedName>
        <fullName evidence="3">Putative hydrolase</fullName>
    </submittedName>
</protein>
<proteinExistence type="predicted"/>
<reference evidence="3 4" key="1">
    <citation type="submission" date="2019-09" db="EMBL/GenBank/DDBJ databases">
        <authorList>
            <person name="Depoorter E."/>
        </authorList>
    </citation>
    <scope>NUCLEOTIDE SEQUENCE [LARGE SCALE GENOMIC DNA]</scope>
    <source>
        <strain evidence="3">LMG 20980</strain>
    </source>
</reference>
<dbReference type="EMBL" id="CABVLY010000002">
    <property type="protein sequence ID" value="VVU48272.1"/>
    <property type="molecule type" value="Genomic_DNA"/>
</dbReference>
<feature type="domain" description="Alpha/beta hydrolase fold-3" evidence="2">
    <location>
        <begin position="101"/>
        <end position="308"/>
    </location>
</feature>
<dbReference type="InterPro" id="IPR013094">
    <property type="entry name" value="AB_hydrolase_3"/>
</dbReference>
<accession>A0A6P2G3J8</accession>
<evidence type="ECO:0000256" key="1">
    <source>
        <dbReference type="ARBA" id="ARBA00022801"/>
    </source>
</evidence>
<dbReference type="AlphaFoldDB" id="A0A6P2G3J8"/>
<gene>
    <name evidence="3" type="ORF">BAN20980_00966</name>
</gene>
<dbReference type="PANTHER" id="PTHR48081:SF8">
    <property type="entry name" value="ALPHA_BETA HYDROLASE FOLD-3 DOMAIN-CONTAINING PROTEIN-RELATED"/>
    <property type="match status" value="1"/>
</dbReference>
<dbReference type="InterPro" id="IPR050300">
    <property type="entry name" value="GDXG_lipolytic_enzyme"/>
</dbReference>
<dbReference type="GeneID" id="56498996"/>
<dbReference type="Gene3D" id="3.40.50.1820">
    <property type="entry name" value="alpha/beta hydrolase"/>
    <property type="match status" value="1"/>
</dbReference>
<dbReference type="PANTHER" id="PTHR48081">
    <property type="entry name" value="AB HYDROLASE SUPERFAMILY PROTEIN C4A8.06C"/>
    <property type="match status" value="1"/>
</dbReference>
<dbReference type="Pfam" id="PF07859">
    <property type="entry name" value="Abhydrolase_3"/>
    <property type="match status" value="1"/>
</dbReference>
<dbReference type="RefSeq" id="WP_244110703.1">
    <property type="nucleotide sequence ID" value="NZ_CABVLY010000002.1"/>
</dbReference>